<accession>A0A1E7YYZ3</accession>
<protein>
    <submittedName>
        <fullName evidence="1">Uncharacterized protein</fullName>
    </submittedName>
</protein>
<proteinExistence type="predicted"/>
<evidence type="ECO:0000313" key="1">
    <source>
        <dbReference type="EMBL" id="OFC61723.1"/>
    </source>
</evidence>
<gene>
    <name evidence="1" type="ORF">BAE30_04195</name>
</gene>
<dbReference type="AlphaFoldDB" id="A0A1E7YYZ3"/>
<reference evidence="1 2" key="1">
    <citation type="submission" date="2016-06" db="EMBL/GenBank/DDBJ databases">
        <title>Gene turnover analysis identifies the evolutionary adaptation of the extremophile Acidithiobacillus caldus.</title>
        <authorList>
            <person name="Zhang X."/>
        </authorList>
    </citation>
    <scope>NUCLEOTIDE SEQUENCE [LARGE SCALE GENOMIC DNA]</scope>
    <source>
        <strain evidence="1 2">S1</strain>
    </source>
</reference>
<dbReference type="EMBL" id="LZYH01000343">
    <property type="protein sequence ID" value="OFC61723.1"/>
    <property type="molecule type" value="Genomic_DNA"/>
</dbReference>
<sequence length="145" mass="16874">MSQSVELKTLEWCIDGQIGWLHHNFKAGMEITSGESKEGAYICAVSDLIIEGFRNHYDINCQIPLNRKPTDAERGGIYLRNMSKLRDLMKHLVVLGIPKEPPASNREDHDSWLIWMDRQWYIIDGAYHFMRYCSCGDPEPYFFSD</sequence>
<evidence type="ECO:0000313" key="2">
    <source>
        <dbReference type="Proteomes" id="UP000175707"/>
    </source>
</evidence>
<name>A0A1E7YYZ3_9PROT</name>
<dbReference type="Proteomes" id="UP000175707">
    <property type="component" value="Unassembled WGS sequence"/>
</dbReference>
<comment type="caution">
    <text evidence="1">The sequence shown here is derived from an EMBL/GenBank/DDBJ whole genome shotgun (WGS) entry which is preliminary data.</text>
</comment>
<organism evidence="1 2">
    <name type="scientific">Acidithiobacillus caldus</name>
    <dbReference type="NCBI Taxonomy" id="33059"/>
    <lineage>
        <taxon>Bacteria</taxon>
        <taxon>Pseudomonadati</taxon>
        <taxon>Pseudomonadota</taxon>
        <taxon>Acidithiobacillia</taxon>
        <taxon>Acidithiobacillales</taxon>
        <taxon>Acidithiobacillaceae</taxon>
        <taxon>Acidithiobacillus</taxon>
    </lineage>
</organism>